<name>A0A0A0YQZ1_9CAUD</name>
<accession>A0A0A0YQZ1</accession>
<dbReference type="GeneID" id="24721785"/>
<dbReference type="Pfam" id="PF06841">
    <property type="entry name" value="Phage_T4_gp19"/>
    <property type="match status" value="1"/>
</dbReference>
<dbReference type="Proteomes" id="UP000030323">
    <property type="component" value="Segment"/>
</dbReference>
<evidence type="ECO:0000313" key="2">
    <source>
        <dbReference type="Proteomes" id="UP000030323"/>
    </source>
</evidence>
<dbReference type="EMBL" id="KM236240">
    <property type="protein sequence ID" value="AIX12157.1"/>
    <property type="molecule type" value="Genomic_DNA"/>
</dbReference>
<sequence>MFLDDMTRAFESGDLARPNLFEVEIPYLGRNFSFKCKAAPMPAGIVEKVPVGYMNRKINLAGDRTFDDWTVTIYNDDAHTTRQEIVDWQGICHGQGNEITGGTPAEYKKTAIVRQYHRDGKTVTKEVTITGLWPTNVGEVQMDWDSNNEIETFEVTFAMDWWL</sequence>
<keyword evidence="2" id="KW-1185">Reference proteome</keyword>
<evidence type="ECO:0000313" key="1">
    <source>
        <dbReference type="EMBL" id="AIX12157.1"/>
    </source>
</evidence>
<proteinExistence type="predicted"/>
<dbReference type="InterPro" id="IPR010667">
    <property type="entry name" value="Phage_T4_Gp19"/>
</dbReference>
<dbReference type="GO" id="GO:0005198">
    <property type="term" value="F:structural molecule activity"/>
    <property type="evidence" value="ECO:0007669"/>
    <property type="project" value="InterPro"/>
</dbReference>
<protein>
    <submittedName>
        <fullName evidence="1">Tail tube protein</fullName>
    </submittedName>
</protein>
<reference evidence="1 2" key="1">
    <citation type="journal article" date="2015" name="Genome Announc.">
        <title>Complete Genome Sequence of Citrobacter freundii Myophage Moon.</title>
        <authorList>
            <person name="Edwards G.B."/>
            <person name="Luna A.J."/>
            <person name="Hernandez A.C."/>
            <person name="Kuty Everett G.F."/>
        </authorList>
    </citation>
    <scope>NUCLEOTIDE SEQUENCE [LARGE SCALE GENOMIC DNA]</scope>
</reference>
<dbReference type="RefSeq" id="YP_009146619.1">
    <property type="nucleotide sequence ID" value="NC_027331.1"/>
</dbReference>
<gene>
    <name evidence="1" type="ORF">CPT_Moon186</name>
</gene>
<dbReference type="KEGG" id="vg:24721785"/>
<organism evidence="1 2">
    <name type="scientific">Citrobacter phage Moon</name>
    <dbReference type="NCBI Taxonomy" id="1540095"/>
    <lineage>
        <taxon>Viruses</taxon>
        <taxon>Duplodnaviria</taxon>
        <taxon>Heunggongvirae</taxon>
        <taxon>Uroviricota</taxon>
        <taxon>Caudoviricetes</taxon>
        <taxon>Pantevenvirales</taxon>
        <taxon>Straboviridae</taxon>
        <taxon>Tevenvirinae</taxon>
        <taxon>Moonvirus</taxon>
        <taxon>Moonvirus moon</taxon>
    </lineage>
</organism>